<feature type="region of interest" description="Disordered" evidence="7">
    <location>
        <begin position="253"/>
        <end position="317"/>
    </location>
</feature>
<dbReference type="FunFam" id="1.10.10.10:FF:000016">
    <property type="entry name" value="Forkhead box protein I1"/>
    <property type="match status" value="1"/>
</dbReference>
<dbReference type="InterPro" id="IPR030456">
    <property type="entry name" value="TF_fork_head_CS_2"/>
</dbReference>
<dbReference type="AlphaFoldDB" id="H0Y2J5"/>
<dbReference type="OMA" id="SSARWQN"/>
<evidence type="ECO:0000313" key="9">
    <source>
        <dbReference type="Ensembl" id="ENSOGAP00000022588.1"/>
    </source>
</evidence>
<reference evidence="9" key="2">
    <citation type="submission" date="2025-08" db="UniProtKB">
        <authorList>
            <consortium name="Ensembl"/>
        </authorList>
    </citation>
    <scope>IDENTIFICATION</scope>
</reference>
<dbReference type="GO" id="GO:0000978">
    <property type="term" value="F:RNA polymerase II cis-regulatory region sequence-specific DNA binding"/>
    <property type="evidence" value="ECO:0007669"/>
    <property type="project" value="TreeGrafter"/>
</dbReference>
<keyword evidence="10" id="KW-1185">Reference proteome</keyword>
<evidence type="ECO:0000256" key="3">
    <source>
        <dbReference type="ARBA" id="ARBA00023125"/>
    </source>
</evidence>
<keyword evidence="2" id="KW-0805">Transcription regulation</keyword>
<dbReference type="PROSITE" id="PS50039">
    <property type="entry name" value="FORK_HEAD_3"/>
    <property type="match status" value="1"/>
</dbReference>
<dbReference type="InterPro" id="IPR050211">
    <property type="entry name" value="FOX_domain-containing"/>
</dbReference>
<reference evidence="10" key="1">
    <citation type="submission" date="2011-03" db="EMBL/GenBank/DDBJ databases">
        <title>Version 3 of the genome sequence of Otolemur garnettii (Bushbaby).</title>
        <authorList>
            <consortium name="The Broad Institute Genome Sequencing Platform"/>
            <person name="Di Palma F."/>
            <person name="Johnson J."/>
            <person name="Lander E.S."/>
            <person name="Lindblad-Toh K."/>
            <person name="Jaffe D.B."/>
            <person name="Gnerre S."/>
            <person name="MacCallum I."/>
            <person name="Przybylski D."/>
            <person name="Ribeiro F.J."/>
            <person name="Burton J.N."/>
            <person name="Walker B.J."/>
            <person name="Sharpe T."/>
            <person name="Hall G."/>
        </authorList>
    </citation>
    <scope>NUCLEOTIDE SEQUENCE [LARGE SCALE GENOMIC DNA]</scope>
</reference>
<dbReference type="HOGENOM" id="CLU_046860_0_0_1"/>
<feature type="compositionally biased region" description="Polar residues" evidence="7">
    <location>
        <begin position="253"/>
        <end position="262"/>
    </location>
</feature>
<dbReference type="Pfam" id="PF00250">
    <property type="entry name" value="Forkhead"/>
    <property type="match status" value="1"/>
</dbReference>
<keyword evidence="4" id="KW-0804">Transcription</keyword>
<feature type="compositionally biased region" description="Polar residues" evidence="7">
    <location>
        <begin position="287"/>
        <end position="296"/>
    </location>
</feature>
<evidence type="ECO:0000259" key="8">
    <source>
        <dbReference type="PROSITE" id="PS50039"/>
    </source>
</evidence>
<evidence type="ECO:0000256" key="7">
    <source>
        <dbReference type="SAM" id="MobiDB-lite"/>
    </source>
</evidence>
<dbReference type="PROSITE" id="PS00658">
    <property type="entry name" value="FORK_HEAD_2"/>
    <property type="match status" value="1"/>
</dbReference>
<dbReference type="InterPro" id="IPR036388">
    <property type="entry name" value="WH-like_DNA-bd_sf"/>
</dbReference>
<dbReference type="STRING" id="30611.ENSOGAP00000022588"/>
<organism evidence="9 10">
    <name type="scientific">Otolemur garnettii</name>
    <name type="common">Small-eared galago</name>
    <name type="synonym">Garnett's greater bushbaby</name>
    <dbReference type="NCBI Taxonomy" id="30611"/>
    <lineage>
        <taxon>Eukaryota</taxon>
        <taxon>Metazoa</taxon>
        <taxon>Chordata</taxon>
        <taxon>Craniata</taxon>
        <taxon>Vertebrata</taxon>
        <taxon>Euteleostomi</taxon>
        <taxon>Mammalia</taxon>
        <taxon>Eutheria</taxon>
        <taxon>Euarchontoglires</taxon>
        <taxon>Primates</taxon>
        <taxon>Strepsirrhini</taxon>
        <taxon>Lorisiformes</taxon>
        <taxon>Galagidae</taxon>
        <taxon>Otolemur</taxon>
    </lineage>
</organism>
<dbReference type="EMBL" id="AAQR03105593">
    <property type="status" value="NOT_ANNOTATED_CDS"/>
    <property type="molecule type" value="Genomic_DNA"/>
</dbReference>
<dbReference type="GO" id="GO:0000981">
    <property type="term" value="F:DNA-binding transcription factor activity, RNA polymerase II-specific"/>
    <property type="evidence" value="ECO:0007669"/>
    <property type="project" value="TreeGrafter"/>
</dbReference>
<dbReference type="SMART" id="SM00339">
    <property type="entry name" value="FH"/>
    <property type="match status" value="1"/>
</dbReference>
<feature type="domain" description="Fork-head" evidence="8">
    <location>
        <begin position="73"/>
        <end position="167"/>
    </location>
</feature>
<dbReference type="InterPro" id="IPR036390">
    <property type="entry name" value="WH_DNA-bd_sf"/>
</dbReference>
<accession>H0Y2J5</accession>
<dbReference type="eggNOG" id="KOG2294">
    <property type="taxonomic scope" value="Eukaryota"/>
</dbReference>
<dbReference type="InParanoid" id="H0Y2J5"/>
<feature type="DNA-binding region" description="Fork-head" evidence="6">
    <location>
        <begin position="73"/>
        <end position="167"/>
    </location>
</feature>
<dbReference type="GO" id="GO:0030154">
    <property type="term" value="P:cell differentiation"/>
    <property type="evidence" value="ECO:0007669"/>
    <property type="project" value="TreeGrafter"/>
</dbReference>
<dbReference type="SUPFAM" id="SSF46785">
    <property type="entry name" value="Winged helix' DNA-binding domain"/>
    <property type="match status" value="1"/>
</dbReference>
<feature type="compositionally biased region" description="Low complexity" evidence="7">
    <location>
        <begin position="297"/>
        <end position="308"/>
    </location>
</feature>
<evidence type="ECO:0000256" key="5">
    <source>
        <dbReference type="ARBA" id="ARBA00023242"/>
    </source>
</evidence>
<feature type="region of interest" description="Disordered" evidence="7">
    <location>
        <begin position="194"/>
        <end position="229"/>
    </location>
</feature>
<dbReference type="InterPro" id="IPR018122">
    <property type="entry name" value="TF_fork_head_CS_1"/>
</dbReference>
<evidence type="ECO:0000256" key="2">
    <source>
        <dbReference type="ARBA" id="ARBA00023015"/>
    </source>
</evidence>
<dbReference type="PANTHER" id="PTHR11829">
    <property type="entry name" value="FORKHEAD BOX PROTEIN"/>
    <property type="match status" value="1"/>
</dbReference>
<dbReference type="GO" id="GO:0009653">
    <property type="term" value="P:anatomical structure morphogenesis"/>
    <property type="evidence" value="ECO:0007669"/>
    <property type="project" value="TreeGrafter"/>
</dbReference>
<dbReference type="GO" id="GO:0005634">
    <property type="term" value="C:nucleus"/>
    <property type="evidence" value="ECO:0007669"/>
    <property type="project" value="UniProtKB-SubCell"/>
</dbReference>
<dbReference type="GeneTree" id="ENSGT00940000162575"/>
<dbReference type="PROSITE" id="PS00657">
    <property type="entry name" value="FORK_HEAD_1"/>
    <property type="match status" value="1"/>
</dbReference>
<evidence type="ECO:0000256" key="6">
    <source>
        <dbReference type="PROSITE-ProRule" id="PRU00089"/>
    </source>
</evidence>
<protein>
    <recommendedName>
        <fullName evidence="8">Fork-head domain-containing protein</fullName>
    </recommendedName>
</protein>
<dbReference type="PANTHER" id="PTHR11829:SF310">
    <property type="entry name" value="FORKHEAD BOX PROTEIN I3"/>
    <property type="match status" value="1"/>
</dbReference>
<dbReference type="Ensembl" id="ENSOGAT00000028432.1">
    <property type="protein sequence ID" value="ENSOGAP00000022588.1"/>
    <property type="gene ID" value="ENSOGAG00000028090.1"/>
</dbReference>
<evidence type="ECO:0000256" key="4">
    <source>
        <dbReference type="ARBA" id="ARBA00023163"/>
    </source>
</evidence>
<dbReference type="Proteomes" id="UP000005225">
    <property type="component" value="Unassembled WGS sequence"/>
</dbReference>
<evidence type="ECO:0000313" key="10">
    <source>
        <dbReference type="Proteomes" id="UP000005225"/>
    </source>
</evidence>
<proteinExistence type="predicted"/>
<dbReference type="EMBL" id="AAQR03105592">
    <property type="status" value="NOT_ANNOTATED_CDS"/>
    <property type="molecule type" value="Genomic_DNA"/>
</dbReference>
<dbReference type="InterPro" id="IPR001766">
    <property type="entry name" value="Fork_head_dom"/>
</dbReference>
<sequence length="337" mass="36247">PKGCSRPSRETSPARPRPRRTCPRPPTWPSSFASVQQPFAQSWAVAPASPAAPAVQGELGWSAAGDEDLLTVRPPYSYSALIAMAIQNAPGGKLTLRHIYQFVTDSFPFYQHSSARWQNSIRHNLSLNDCFKKVPRDEDDPGKGHYWTLDPNCDKMFDNGNFRRKRRRRFEASSSSTLAAGPLEAQGLSSVIGSAVGGKPEADSTSSLLMPSQSPQPPEGTQNPAWSPGGSMLTSTICLNTFFNTLSSFSASRSGNTDQPALSGSGHLGIQGAQLPSSDTFPPEPISETSPDALQLSNSSSPFPDSTSGDQNSPFGSPFYNFSSINSLIYPQEDSEV</sequence>
<name>H0Y2J5_OTOGA</name>
<comment type="subcellular location">
    <subcellularLocation>
        <location evidence="1 6">Nucleus</location>
    </subcellularLocation>
</comment>
<reference evidence="9" key="3">
    <citation type="submission" date="2025-09" db="UniProtKB">
        <authorList>
            <consortium name="Ensembl"/>
        </authorList>
    </citation>
    <scope>IDENTIFICATION</scope>
</reference>
<evidence type="ECO:0000256" key="1">
    <source>
        <dbReference type="ARBA" id="ARBA00004123"/>
    </source>
</evidence>
<keyword evidence="5 6" id="KW-0539">Nucleus</keyword>
<feature type="region of interest" description="Disordered" evidence="7">
    <location>
        <begin position="1"/>
        <end position="31"/>
    </location>
</feature>
<dbReference type="PRINTS" id="PR00053">
    <property type="entry name" value="FORKHEAD"/>
</dbReference>
<dbReference type="Gene3D" id="1.10.10.10">
    <property type="entry name" value="Winged helix-like DNA-binding domain superfamily/Winged helix DNA-binding domain"/>
    <property type="match status" value="1"/>
</dbReference>
<keyword evidence="3 6" id="KW-0238">DNA-binding</keyword>